<accession>A0AAW5PLE6</accession>
<dbReference type="EMBL" id="JANUEK010000006">
    <property type="protein sequence ID" value="MCS4280533.1"/>
    <property type="molecule type" value="Genomic_DNA"/>
</dbReference>
<sequence>MSTTKNKGGRPPRAPGEKLQRINLTLRPSLLFGLEVVARDRRTSLSQAAEYLIEQQLRSYEVEGAPAMELLDAAAGVMRDNLARGNPLVAKQPKDAEEVTSVLLASPSGRAFFMPESLQSPSERYFRYFYARLLSIARDALGGSDDPALLTPMMVVMSALARPDLLDHMYASAQDAEQKGITVDEAAATMYESIKATAATA</sequence>
<evidence type="ECO:0000313" key="1">
    <source>
        <dbReference type="EMBL" id="MCS4280533.1"/>
    </source>
</evidence>
<comment type="caution">
    <text evidence="1">The sequence shown here is derived from an EMBL/GenBank/DDBJ whole genome shotgun (WGS) entry which is preliminary data.</text>
</comment>
<dbReference type="RefSeq" id="WP_259261211.1">
    <property type="nucleotide sequence ID" value="NZ_JANUEK010000006.1"/>
</dbReference>
<dbReference type="AlphaFoldDB" id="A0AAW5PLE6"/>
<reference evidence="1" key="1">
    <citation type="submission" date="2022-08" db="EMBL/GenBank/DDBJ databases">
        <title>Genomic analyses of the natural microbiome of Caenorhabditis elegans.</title>
        <authorList>
            <person name="Samuel B."/>
        </authorList>
    </citation>
    <scope>NUCLEOTIDE SEQUENCE</scope>
    <source>
        <strain evidence="1">BIGb0277</strain>
    </source>
</reference>
<dbReference type="Proteomes" id="UP001320691">
    <property type="component" value="Unassembled WGS sequence"/>
</dbReference>
<organism evidence="1 2">
    <name type="scientific">Stenotrophomonas rhizophila</name>
    <dbReference type="NCBI Taxonomy" id="216778"/>
    <lineage>
        <taxon>Bacteria</taxon>
        <taxon>Pseudomonadati</taxon>
        <taxon>Pseudomonadota</taxon>
        <taxon>Gammaproteobacteria</taxon>
        <taxon>Lysobacterales</taxon>
        <taxon>Lysobacteraceae</taxon>
        <taxon>Stenotrophomonas</taxon>
    </lineage>
</organism>
<gene>
    <name evidence="1" type="ORF">M2412_002527</name>
</gene>
<protein>
    <submittedName>
        <fullName evidence="1">Uncharacterized protein</fullName>
    </submittedName>
</protein>
<name>A0AAW5PLE6_9GAMM</name>
<proteinExistence type="predicted"/>
<evidence type="ECO:0000313" key="2">
    <source>
        <dbReference type="Proteomes" id="UP001320691"/>
    </source>
</evidence>